<comment type="subcellular location">
    <subcellularLocation>
        <location evidence="1">Nucleus</location>
    </subcellularLocation>
</comment>
<dbReference type="OrthoDB" id="3251668at2759"/>
<dbReference type="GO" id="GO:0003677">
    <property type="term" value="F:DNA binding"/>
    <property type="evidence" value="ECO:0007669"/>
    <property type="project" value="UniProtKB-KW"/>
</dbReference>
<protein>
    <submittedName>
        <fullName evidence="8">Uncharacterized protein</fullName>
    </submittedName>
</protein>
<dbReference type="STRING" id="356882.A0A423VFZ0"/>
<reference evidence="8 9" key="1">
    <citation type="submission" date="2015-09" db="EMBL/GenBank/DDBJ databases">
        <title>Host preference determinants of Valsa canker pathogens revealed by comparative genomics.</title>
        <authorList>
            <person name="Yin Z."/>
            <person name="Huang L."/>
        </authorList>
    </citation>
    <scope>NUCLEOTIDE SEQUENCE [LARGE SCALE GENOMIC DNA]</scope>
    <source>
        <strain evidence="8 9">03-1</strain>
    </source>
</reference>
<comment type="caution">
    <text evidence="8">The sequence shown here is derived from an EMBL/GenBank/DDBJ whole genome shotgun (WGS) entry which is preliminary data.</text>
</comment>
<evidence type="ECO:0000313" key="9">
    <source>
        <dbReference type="Proteomes" id="UP000283895"/>
    </source>
</evidence>
<dbReference type="PANTHER" id="PTHR37534:SF20">
    <property type="entry name" value="PRO1A C6 ZINK-FINGER PROTEIN"/>
    <property type="match status" value="1"/>
</dbReference>
<evidence type="ECO:0000256" key="4">
    <source>
        <dbReference type="ARBA" id="ARBA00023125"/>
    </source>
</evidence>
<keyword evidence="3" id="KW-0805">Transcription regulation</keyword>
<evidence type="ECO:0000256" key="1">
    <source>
        <dbReference type="ARBA" id="ARBA00004123"/>
    </source>
</evidence>
<sequence length="567" mass="62235">MAKPEWMDGGARQKEMAERLKREVKENARRRGDRAGGMDYAPADRRASVTGSEATTVGSRDLGAASLVCDVLKATRDIRTAPDAMEPCPSSGASSPVRLQRGADCTLATTRETREDIAFGRSDTVLIMFYLEHLLPFLYPFYRPSVLQGGRAWILEMMISSPVVRQATLCQSSYSFSLARGTDSRDAIWQTVLTQTGDAFVVLRKSLQVISGSNIAEHLHGAVRILTSIMQLQRFEITVLGIDNFQAHLSAALALFIQLLNSPRNLELAGPRESFGAVMDHLRPASSVQHAQLPIPSAEQAAFLFSSTLLIFDDIIASTVLQEQPRLYEYHHSLLGTNVDGTDPPINLEAVVGCQNWALLQISEIAVLDAWKQQSKRAGTLNVMELVHRATAIKDVLEAHLAGLEIDPAIIPREGNNSLLDVLTADYHHSQQYKEPTSQSTLVTRVWAHAALVYLFVVVSGWQPASADVRYHVARIIELLSGGTLSPALLRTMIWPFCVAACLAEPSQEACLRCMVEALQPPSVFGRVHKGLAIAESVWSCRDVLGDSEGRDLAMCFRNQGDLVLLV</sequence>
<evidence type="ECO:0000256" key="2">
    <source>
        <dbReference type="ARBA" id="ARBA00022833"/>
    </source>
</evidence>
<keyword evidence="5" id="KW-0804">Transcription</keyword>
<dbReference type="InterPro" id="IPR021858">
    <property type="entry name" value="Fun_TF"/>
</dbReference>
<gene>
    <name evidence="8" type="ORF">VMCG_09490</name>
</gene>
<keyword evidence="6" id="KW-0539">Nucleus</keyword>
<dbReference type="AlphaFoldDB" id="A0A423VFZ0"/>
<name>A0A423VFZ0_9PEZI</name>
<organism evidence="8 9">
    <name type="scientific">Cytospora schulzeri</name>
    <dbReference type="NCBI Taxonomy" id="448051"/>
    <lineage>
        <taxon>Eukaryota</taxon>
        <taxon>Fungi</taxon>
        <taxon>Dikarya</taxon>
        <taxon>Ascomycota</taxon>
        <taxon>Pezizomycotina</taxon>
        <taxon>Sordariomycetes</taxon>
        <taxon>Sordariomycetidae</taxon>
        <taxon>Diaporthales</taxon>
        <taxon>Cytosporaceae</taxon>
        <taxon>Cytospora</taxon>
    </lineage>
</organism>
<keyword evidence="2" id="KW-0862">Zinc</keyword>
<evidence type="ECO:0000256" key="7">
    <source>
        <dbReference type="SAM" id="MobiDB-lite"/>
    </source>
</evidence>
<keyword evidence="9" id="KW-1185">Reference proteome</keyword>
<dbReference type="Pfam" id="PF11951">
    <property type="entry name" value="Fungal_trans_2"/>
    <property type="match status" value="1"/>
</dbReference>
<accession>A0A423VFZ0</accession>
<dbReference type="Proteomes" id="UP000283895">
    <property type="component" value="Unassembled WGS sequence"/>
</dbReference>
<dbReference type="EMBL" id="LKEA01000067">
    <property type="protein sequence ID" value="ROV89850.1"/>
    <property type="molecule type" value="Genomic_DNA"/>
</dbReference>
<proteinExistence type="predicted"/>
<feature type="compositionally biased region" description="Basic and acidic residues" evidence="7">
    <location>
        <begin position="11"/>
        <end position="47"/>
    </location>
</feature>
<dbReference type="GO" id="GO:0005634">
    <property type="term" value="C:nucleus"/>
    <property type="evidence" value="ECO:0007669"/>
    <property type="project" value="UniProtKB-SubCell"/>
</dbReference>
<dbReference type="PANTHER" id="PTHR37534">
    <property type="entry name" value="TRANSCRIPTIONAL ACTIVATOR PROTEIN UGA3"/>
    <property type="match status" value="1"/>
</dbReference>
<evidence type="ECO:0000256" key="3">
    <source>
        <dbReference type="ARBA" id="ARBA00023015"/>
    </source>
</evidence>
<keyword evidence="4" id="KW-0238">DNA-binding</keyword>
<feature type="region of interest" description="Disordered" evidence="7">
    <location>
        <begin position="1"/>
        <end position="54"/>
    </location>
</feature>
<evidence type="ECO:0000313" key="8">
    <source>
        <dbReference type="EMBL" id="ROV89850.1"/>
    </source>
</evidence>
<evidence type="ECO:0000256" key="6">
    <source>
        <dbReference type="ARBA" id="ARBA00023242"/>
    </source>
</evidence>
<evidence type="ECO:0000256" key="5">
    <source>
        <dbReference type="ARBA" id="ARBA00023163"/>
    </source>
</evidence>